<keyword evidence="2" id="KW-1185">Reference proteome</keyword>
<dbReference type="Gene3D" id="3.80.10.10">
    <property type="entry name" value="Ribonuclease Inhibitor"/>
    <property type="match status" value="1"/>
</dbReference>
<sequence length="511" mass="54635">MVEASDHALQTYAKLLSLSHGIRLAVRGTPRELSFGDNPKSRGEMPFPTADAVAALIGPCKGLTKLTFRSEGTPNVYGCGCTEAACAGWVDEAFGGHDRLVVLESPPASEPVLARILLRLPGLLELRLGTRPKISAHLLAVIAASCPHLRVLRTGSKHTTSPSMDLTGLAPLAGSLQEFDMPCLCPSPDVDAFVGSLSAVGTLHIAHCTRAALEPIAAHLTDLSVGLVDDLPEALSTAGLAKLLAAHPATMQRLILVLIKPTPGGMTALMSALDALPRLTHLCLRTRRALLPGVDITALPARLLGRLEDLCLQLDNDPEDDEAVRSTALRPLSFASGRLKCLDIKDLGRVSGLTVDCPALAELRLPEVPAGSPLSLKCPQLRVAQNLPAWFPGFAGPMPQLETVFFVDSKGRDPVCLADLLAGGSPRLHNLYGVVLHRPDLLSRLCACDTLVDLSLVLDEARQLPNPLVLRLPPQLQSMKDNRYQSHDPQTIPLISRFRSVARIVLFLSSD</sequence>
<accession>A0ABQ8U7L2</accession>
<evidence type="ECO:0000313" key="2">
    <source>
        <dbReference type="Proteomes" id="UP001141327"/>
    </source>
</evidence>
<gene>
    <name evidence="1" type="ORF">PAPYR_10910</name>
</gene>
<dbReference type="Proteomes" id="UP001141327">
    <property type="component" value="Unassembled WGS sequence"/>
</dbReference>
<dbReference type="InterPro" id="IPR032675">
    <property type="entry name" value="LRR_dom_sf"/>
</dbReference>
<name>A0ABQ8U7L2_9EUKA</name>
<proteinExistence type="predicted"/>
<dbReference type="EMBL" id="JAPMOS010000160">
    <property type="protein sequence ID" value="KAJ4454401.1"/>
    <property type="molecule type" value="Genomic_DNA"/>
</dbReference>
<protein>
    <submittedName>
        <fullName evidence="1">Uncharacterized protein</fullName>
    </submittedName>
</protein>
<dbReference type="SUPFAM" id="SSF52047">
    <property type="entry name" value="RNI-like"/>
    <property type="match status" value="1"/>
</dbReference>
<organism evidence="1 2">
    <name type="scientific">Paratrimastix pyriformis</name>
    <dbReference type="NCBI Taxonomy" id="342808"/>
    <lineage>
        <taxon>Eukaryota</taxon>
        <taxon>Metamonada</taxon>
        <taxon>Preaxostyla</taxon>
        <taxon>Paratrimastigidae</taxon>
        <taxon>Paratrimastix</taxon>
    </lineage>
</organism>
<evidence type="ECO:0000313" key="1">
    <source>
        <dbReference type="EMBL" id="KAJ4454401.1"/>
    </source>
</evidence>
<comment type="caution">
    <text evidence="1">The sequence shown here is derived from an EMBL/GenBank/DDBJ whole genome shotgun (WGS) entry which is preliminary data.</text>
</comment>
<reference evidence="1" key="1">
    <citation type="journal article" date="2022" name="bioRxiv">
        <title>Genomics of Preaxostyla Flagellates Illuminates Evolutionary Transitions and the Path Towards Mitochondrial Loss.</title>
        <authorList>
            <person name="Novak L.V.F."/>
            <person name="Treitli S.C."/>
            <person name="Pyrih J."/>
            <person name="Halakuc P."/>
            <person name="Pipaliya S.V."/>
            <person name="Vacek V."/>
            <person name="Brzon O."/>
            <person name="Soukal P."/>
            <person name="Eme L."/>
            <person name="Dacks J.B."/>
            <person name="Karnkowska A."/>
            <person name="Elias M."/>
            <person name="Hampl V."/>
        </authorList>
    </citation>
    <scope>NUCLEOTIDE SEQUENCE</scope>
    <source>
        <strain evidence="1">RCP-MX</strain>
    </source>
</reference>